<dbReference type="InterPro" id="IPR043502">
    <property type="entry name" value="DNA/RNA_pol_sf"/>
</dbReference>
<dbReference type="Pfam" id="PF03732">
    <property type="entry name" value="Retrotrans_gag"/>
    <property type="match status" value="1"/>
</dbReference>
<dbReference type="GO" id="GO:0004519">
    <property type="term" value="F:endonuclease activity"/>
    <property type="evidence" value="ECO:0007669"/>
    <property type="project" value="UniProtKB-KW"/>
</dbReference>
<dbReference type="InterPro" id="IPR043128">
    <property type="entry name" value="Rev_trsase/Diguanyl_cyclase"/>
</dbReference>
<dbReference type="AlphaFoldDB" id="A0A1J6KBA7"/>
<dbReference type="SUPFAM" id="SSF56672">
    <property type="entry name" value="DNA/RNA polymerases"/>
    <property type="match status" value="2"/>
</dbReference>
<proteinExistence type="predicted"/>
<keyword evidence="7" id="KW-0229">DNA integration</keyword>
<dbReference type="Gene3D" id="3.10.10.10">
    <property type="entry name" value="HIV Type 1 Reverse Transcriptase, subunit A, domain 1"/>
    <property type="match status" value="1"/>
</dbReference>
<dbReference type="PANTHER" id="PTHR33064">
    <property type="entry name" value="POL PROTEIN"/>
    <property type="match status" value="1"/>
</dbReference>
<dbReference type="InterPro" id="IPR000953">
    <property type="entry name" value="Chromo/chromo_shadow_dom"/>
</dbReference>
<dbReference type="Pfam" id="PF17919">
    <property type="entry name" value="RT_RNaseH_2"/>
    <property type="match status" value="1"/>
</dbReference>
<accession>A0A1J6KBA7</accession>
<dbReference type="PROSITE" id="PS50013">
    <property type="entry name" value="CHROMO_2"/>
    <property type="match status" value="1"/>
</dbReference>
<dbReference type="PANTHER" id="PTHR33064:SF40">
    <property type="entry name" value="REVERSE TRANSCRIPTASE_RETROTRANSPOSON-DERIVED PROTEIN RNASE H-LIKE DOMAIN-CONTAINING PROTEIN"/>
    <property type="match status" value="1"/>
</dbReference>
<organism evidence="10 11">
    <name type="scientific">Nicotiana attenuata</name>
    <name type="common">Coyote tobacco</name>
    <dbReference type="NCBI Taxonomy" id="49451"/>
    <lineage>
        <taxon>Eukaryota</taxon>
        <taxon>Viridiplantae</taxon>
        <taxon>Streptophyta</taxon>
        <taxon>Embryophyta</taxon>
        <taxon>Tracheophyta</taxon>
        <taxon>Spermatophyta</taxon>
        <taxon>Magnoliopsida</taxon>
        <taxon>eudicotyledons</taxon>
        <taxon>Gunneridae</taxon>
        <taxon>Pentapetalae</taxon>
        <taxon>asterids</taxon>
        <taxon>lamiids</taxon>
        <taxon>Solanales</taxon>
        <taxon>Solanaceae</taxon>
        <taxon>Nicotianoideae</taxon>
        <taxon>Nicotianeae</taxon>
        <taxon>Nicotiana</taxon>
    </lineage>
</organism>
<feature type="non-terminal residue" evidence="10">
    <location>
        <position position="1"/>
    </location>
</feature>
<sequence length="654" mass="74252">STSKLPKAKLLFSEFDEINPRSWLRRCQKFFDLYQVRDDEKIDYVAIQLKDFADHWFDGYLADHDGTVSWAQFCYDICERFGDNDPVEIVKEFNHLEQTTDVETYHRRFDDPFCNPPVVNTRNPNSMNMTLEMLKERNLCYKCHGTYFPGHVCKNKTLNAMEAEEFVDPVDGLEEQEGGVVAELGQEQAKVTLNAIMGRSKAPSTIRITGWVKGQNVVVLLDSGSTHSFVDPMIVKSSSGGKFIFDIELLKVGGCDIVLGMDWVDTVAPIVLHTKPLSVSFIYKSEIITLRGCPDDGKVSKVDTKVISKLLGKGQCNFAAQMFLMNLTENDQVIPQAVSKLLGHLEGLFQEPKSLPPSRDCDHAIKLVPGAEPINLRPYRYSFEQKNAIEEIVAEMLKAQTVARSKSKCSFGQDKVEYLGHVISKHGVSTDESKIKAMLDWTQLKSVKELRGFLGLTGYYRRFIRNFATISKPLTSQLKKENFNWSMEATQAFEELKQAMVQAPVLALPNFAIPFIVEVDASGKGMGQHMGLSTYEKELIALLYAVDKWRHYLQPNHFIIKTDHFSLKFLKDQKLTTSLQHKGVTKLLVSQDPPYCTNDGQILTEPLKILERRMVKKKNKAVVEVLVQWANFAPKEATWEEYGFLKGQFPNFEP</sequence>
<dbReference type="Pfam" id="PF00385">
    <property type="entry name" value="Chromo"/>
    <property type="match status" value="1"/>
</dbReference>
<dbReference type="GO" id="GO:0004190">
    <property type="term" value="F:aspartic-type endopeptidase activity"/>
    <property type="evidence" value="ECO:0007669"/>
    <property type="project" value="InterPro"/>
</dbReference>
<evidence type="ECO:0000313" key="11">
    <source>
        <dbReference type="Proteomes" id="UP000187609"/>
    </source>
</evidence>
<gene>
    <name evidence="10" type="ORF">A4A49_65591</name>
</gene>
<dbReference type="PROSITE" id="PS00141">
    <property type="entry name" value="ASP_PROTEASE"/>
    <property type="match status" value="1"/>
</dbReference>
<keyword evidence="6" id="KW-0460">Magnesium</keyword>
<keyword evidence="8" id="KW-0695">RNA-directed DNA polymerase</keyword>
<dbReference type="Gene3D" id="2.40.50.40">
    <property type="match status" value="1"/>
</dbReference>
<dbReference type="InterPro" id="IPR041577">
    <property type="entry name" value="RT_RNaseH_2"/>
</dbReference>
<dbReference type="GO" id="GO:0006508">
    <property type="term" value="P:proteolysis"/>
    <property type="evidence" value="ECO:0007669"/>
    <property type="project" value="InterPro"/>
</dbReference>
<protein>
    <submittedName>
        <fullName evidence="10">Mitochondrial protein</fullName>
    </submittedName>
</protein>
<dbReference type="EMBL" id="MJEQ01002441">
    <property type="protein sequence ID" value="OIT27354.1"/>
    <property type="molecule type" value="Genomic_DNA"/>
</dbReference>
<evidence type="ECO:0000256" key="2">
    <source>
        <dbReference type="ARBA" id="ARBA00022695"/>
    </source>
</evidence>
<evidence type="ECO:0000313" key="10">
    <source>
        <dbReference type="EMBL" id="OIT27354.1"/>
    </source>
</evidence>
<dbReference type="CDD" id="cd00303">
    <property type="entry name" value="retropepsin_like"/>
    <property type="match status" value="1"/>
</dbReference>
<dbReference type="FunFam" id="3.30.70.270:FF:000020">
    <property type="entry name" value="Transposon Tf2-6 polyprotein-like Protein"/>
    <property type="match status" value="1"/>
</dbReference>
<dbReference type="InterPro" id="IPR023780">
    <property type="entry name" value="Chromo_domain"/>
</dbReference>
<dbReference type="Gramene" id="OIT27354">
    <property type="protein sequence ID" value="OIT27354"/>
    <property type="gene ID" value="A4A49_65591"/>
</dbReference>
<dbReference type="GO" id="GO:0003964">
    <property type="term" value="F:RNA-directed DNA polymerase activity"/>
    <property type="evidence" value="ECO:0007669"/>
    <property type="project" value="UniProtKB-KW"/>
</dbReference>
<evidence type="ECO:0000256" key="1">
    <source>
        <dbReference type="ARBA" id="ARBA00022679"/>
    </source>
</evidence>
<dbReference type="InterPro" id="IPR041373">
    <property type="entry name" value="RT_RNaseH"/>
</dbReference>
<keyword evidence="11" id="KW-1185">Reference proteome</keyword>
<keyword evidence="4" id="KW-0255">Endonuclease</keyword>
<evidence type="ECO:0000256" key="8">
    <source>
        <dbReference type="ARBA" id="ARBA00022918"/>
    </source>
</evidence>
<feature type="domain" description="Chromo" evidence="9">
    <location>
        <begin position="604"/>
        <end position="654"/>
    </location>
</feature>
<dbReference type="InterPro" id="IPR051320">
    <property type="entry name" value="Viral_Replic_Matur_Polypro"/>
</dbReference>
<name>A0A1J6KBA7_NICAT</name>
<dbReference type="Gene3D" id="3.30.70.270">
    <property type="match status" value="1"/>
</dbReference>
<dbReference type="SUPFAM" id="SSF54160">
    <property type="entry name" value="Chromo domain-like"/>
    <property type="match status" value="1"/>
</dbReference>
<evidence type="ECO:0000259" key="9">
    <source>
        <dbReference type="PROSITE" id="PS50013"/>
    </source>
</evidence>
<evidence type="ECO:0000256" key="7">
    <source>
        <dbReference type="ARBA" id="ARBA00022908"/>
    </source>
</evidence>
<dbReference type="Proteomes" id="UP000187609">
    <property type="component" value="Unassembled WGS sequence"/>
</dbReference>
<keyword evidence="3" id="KW-0540">Nuclease</keyword>
<comment type="caution">
    <text evidence="10">The sequence shown here is derived from an EMBL/GenBank/DDBJ whole genome shotgun (WGS) entry which is preliminary data.</text>
</comment>
<evidence type="ECO:0000256" key="6">
    <source>
        <dbReference type="ARBA" id="ARBA00022842"/>
    </source>
</evidence>
<keyword evidence="2" id="KW-0548">Nucleotidyltransferase</keyword>
<evidence type="ECO:0000256" key="4">
    <source>
        <dbReference type="ARBA" id="ARBA00022759"/>
    </source>
</evidence>
<evidence type="ECO:0000256" key="3">
    <source>
        <dbReference type="ARBA" id="ARBA00022722"/>
    </source>
</evidence>
<dbReference type="InterPro" id="IPR001969">
    <property type="entry name" value="Aspartic_peptidase_AS"/>
</dbReference>
<keyword evidence="1" id="KW-0808">Transferase</keyword>
<dbReference type="Pfam" id="PF17917">
    <property type="entry name" value="RT_RNaseH"/>
    <property type="match status" value="1"/>
</dbReference>
<keyword evidence="5" id="KW-0378">Hydrolase</keyword>
<dbReference type="InterPro" id="IPR016197">
    <property type="entry name" value="Chromo-like_dom_sf"/>
</dbReference>
<dbReference type="OMA" id="CYDICER"/>
<dbReference type="InterPro" id="IPR005162">
    <property type="entry name" value="Retrotrans_gag_dom"/>
</dbReference>
<dbReference type="GO" id="GO:0015074">
    <property type="term" value="P:DNA integration"/>
    <property type="evidence" value="ECO:0007669"/>
    <property type="project" value="UniProtKB-KW"/>
</dbReference>
<evidence type="ECO:0000256" key="5">
    <source>
        <dbReference type="ARBA" id="ARBA00022801"/>
    </source>
</evidence>
<reference evidence="10" key="1">
    <citation type="submission" date="2016-11" db="EMBL/GenBank/DDBJ databases">
        <title>The genome of Nicotiana attenuata.</title>
        <authorList>
            <person name="Xu S."/>
            <person name="Brockmoeller T."/>
            <person name="Gaquerel E."/>
            <person name="Navarro A."/>
            <person name="Kuhl H."/>
            <person name="Gase K."/>
            <person name="Ling Z."/>
            <person name="Zhou W."/>
            <person name="Kreitzer C."/>
            <person name="Stanke M."/>
            <person name="Tang H."/>
            <person name="Lyons E."/>
            <person name="Pandey P."/>
            <person name="Pandey S.P."/>
            <person name="Timmermann B."/>
            <person name="Baldwin I.T."/>
        </authorList>
    </citation>
    <scope>NUCLEOTIDE SEQUENCE [LARGE SCALE GENOMIC DNA]</scope>
    <source>
        <strain evidence="10">UT</strain>
    </source>
</reference>